<dbReference type="InterPro" id="IPR036641">
    <property type="entry name" value="HPT_dom_sf"/>
</dbReference>
<dbReference type="CDD" id="cd00088">
    <property type="entry name" value="HPT"/>
    <property type="match status" value="1"/>
</dbReference>
<dbReference type="InterPro" id="IPR008207">
    <property type="entry name" value="Sig_transdc_His_kin_Hpt_dom"/>
</dbReference>
<evidence type="ECO:0000256" key="3">
    <source>
        <dbReference type="SAM" id="MobiDB-lite"/>
    </source>
</evidence>
<sequence length="174" mass="18269">MSDGSGPSRPAKYAVHPPASRPHPMPLHAATAIEPTPYAEVRPAIADVLPAQAVIVLTELFGTDPGQWRVLIDLFCDTVGQDLASLEAAIARRAVADIATAVHRIVGSARMFGHAPIGDAACAVERLAHGDGSDDSGHARPPDLQSAVVSLRMRIDAFRRQAQQCGWPDAVGSG</sequence>
<dbReference type="GO" id="GO:0000160">
    <property type="term" value="P:phosphorelay signal transduction system"/>
    <property type="evidence" value="ECO:0007669"/>
    <property type="project" value="UniProtKB-KW"/>
</dbReference>
<feature type="modified residue" description="Phosphohistidine" evidence="2">
    <location>
        <position position="103"/>
    </location>
</feature>
<dbReference type="AlphaFoldDB" id="A0A7U7JEE9"/>
<dbReference type="Pfam" id="PF01627">
    <property type="entry name" value="Hpt"/>
    <property type="match status" value="1"/>
</dbReference>
<proteinExistence type="predicted"/>
<name>A0A7U7JEE9_RALSL</name>
<gene>
    <name evidence="5" type="ORF">RSIPO_04104</name>
</gene>
<keyword evidence="2" id="KW-0597">Phosphoprotein</keyword>
<reference evidence="5" key="2">
    <citation type="submission" date="2022-04" db="EMBL/GenBank/DDBJ databases">
        <title>Genomic draft of R. solanacearum strain IPO1609, a phylotype IIB1/biovar 2/race 3 strain isolated from potato in Europe.</title>
        <authorList>
            <person name="Boucher C."/>
            <person name="Carrere S."/>
            <person name="Dossat C."/>
            <person name="Elbaz M."/>
            <person name="Genin S."/>
            <person name="Gouzy J."/>
            <person name="Prior P."/>
            <person name="Segurens B."/>
            <person name="Wincker P."/>
        </authorList>
    </citation>
    <scope>NUCLEOTIDE SEQUENCE</scope>
    <source>
        <strain evidence="5">IPO1609</strain>
    </source>
</reference>
<evidence type="ECO:0000256" key="2">
    <source>
        <dbReference type="PROSITE-ProRule" id="PRU00110"/>
    </source>
</evidence>
<dbReference type="Gene3D" id="1.20.120.160">
    <property type="entry name" value="HPT domain"/>
    <property type="match status" value="1"/>
</dbReference>
<protein>
    <submittedName>
        <fullName evidence="5">Hpt motif harboring protein</fullName>
    </submittedName>
</protein>
<dbReference type="EMBL" id="LN651281">
    <property type="protein sequence ID" value="CEJ17408.1"/>
    <property type="molecule type" value="Genomic_DNA"/>
</dbReference>
<feature type="region of interest" description="Disordered" evidence="3">
    <location>
        <begin position="1"/>
        <end position="27"/>
    </location>
</feature>
<accession>A0A7U7JEE9</accession>
<evidence type="ECO:0000256" key="1">
    <source>
        <dbReference type="ARBA" id="ARBA00023012"/>
    </source>
</evidence>
<keyword evidence="1" id="KW-0902">Two-component regulatory system</keyword>
<keyword evidence="6" id="KW-1185">Reference proteome</keyword>
<dbReference type="SUPFAM" id="SSF47226">
    <property type="entry name" value="Histidine-containing phosphotransfer domain, HPT domain"/>
    <property type="match status" value="1"/>
</dbReference>
<evidence type="ECO:0000313" key="5">
    <source>
        <dbReference type="EMBL" id="CEJ17408.1"/>
    </source>
</evidence>
<dbReference type="GO" id="GO:0004672">
    <property type="term" value="F:protein kinase activity"/>
    <property type="evidence" value="ECO:0007669"/>
    <property type="project" value="UniProtKB-ARBA"/>
</dbReference>
<feature type="domain" description="HPt" evidence="4">
    <location>
        <begin position="64"/>
        <end position="162"/>
    </location>
</feature>
<evidence type="ECO:0000259" key="4">
    <source>
        <dbReference type="PROSITE" id="PS50894"/>
    </source>
</evidence>
<dbReference type="PROSITE" id="PS50894">
    <property type="entry name" value="HPT"/>
    <property type="match status" value="1"/>
</dbReference>
<evidence type="ECO:0000313" key="6">
    <source>
        <dbReference type="Proteomes" id="UP000053470"/>
    </source>
</evidence>
<reference evidence="5" key="1">
    <citation type="submission" date="2014-11" db="EMBL/GenBank/DDBJ databases">
        <authorList>
            <person name="Genoscope - CEA"/>
        </authorList>
    </citation>
    <scope>NUCLEOTIDE SEQUENCE</scope>
    <source>
        <strain evidence="5">IPO1609</strain>
    </source>
</reference>
<dbReference type="Proteomes" id="UP000053470">
    <property type="component" value="Unassembled WGS sequence"/>
</dbReference>
<organism evidence="5 6">
    <name type="scientific">Ralstonia solanacearum IPO1609</name>
    <dbReference type="NCBI Taxonomy" id="564066"/>
    <lineage>
        <taxon>Bacteria</taxon>
        <taxon>Pseudomonadati</taxon>
        <taxon>Pseudomonadota</taxon>
        <taxon>Betaproteobacteria</taxon>
        <taxon>Burkholderiales</taxon>
        <taxon>Burkholderiaceae</taxon>
        <taxon>Ralstonia</taxon>
        <taxon>Ralstonia solanacearum species complex</taxon>
    </lineage>
</organism>